<evidence type="ECO:0000313" key="3">
    <source>
        <dbReference type="EMBL" id="EJW74013.1"/>
    </source>
</evidence>
<feature type="non-terminal residue" evidence="3">
    <location>
        <position position="88"/>
    </location>
</feature>
<gene>
    <name evidence="3" type="ORF">WUBG_15080</name>
</gene>
<sequence length="88" mass="10247">MNGCVEEGIHFMESTESDWNKCSLLACHNYWHTALYYIELQKYDDALSYYDREIGNRIKSGAMLDIVDASSILLRFEMEGISVGNRWK</sequence>
<dbReference type="EMBL" id="ADBV01013010">
    <property type="protein sequence ID" value="EJW74013.1"/>
    <property type="molecule type" value="Genomic_DNA"/>
</dbReference>
<keyword evidence="1" id="KW-0677">Repeat</keyword>
<keyword evidence="2" id="KW-0802">TPR repeat</keyword>
<evidence type="ECO:0000313" key="4">
    <source>
        <dbReference type="Proteomes" id="UP000004810"/>
    </source>
</evidence>
<proteinExistence type="predicted"/>
<evidence type="ECO:0000256" key="1">
    <source>
        <dbReference type="ARBA" id="ARBA00022737"/>
    </source>
</evidence>
<accession>J9DWC9</accession>
<dbReference type="InterPro" id="IPR033891">
    <property type="entry name" value="TTC38"/>
</dbReference>
<organism evidence="3 4">
    <name type="scientific">Wuchereria bancrofti</name>
    <dbReference type="NCBI Taxonomy" id="6293"/>
    <lineage>
        <taxon>Eukaryota</taxon>
        <taxon>Metazoa</taxon>
        <taxon>Ecdysozoa</taxon>
        <taxon>Nematoda</taxon>
        <taxon>Chromadorea</taxon>
        <taxon>Rhabditida</taxon>
        <taxon>Spirurina</taxon>
        <taxon>Spiruromorpha</taxon>
        <taxon>Filarioidea</taxon>
        <taxon>Onchocercidae</taxon>
        <taxon>Wuchereria</taxon>
    </lineage>
</organism>
<reference evidence="4" key="1">
    <citation type="submission" date="2012-08" db="EMBL/GenBank/DDBJ databases">
        <title>The Genome Sequence of Wuchereria bancrofti.</title>
        <authorList>
            <person name="Nutman T.B."/>
            <person name="Fink D.L."/>
            <person name="Russ C."/>
            <person name="Young S."/>
            <person name="Zeng Q."/>
            <person name="Koehrsen M."/>
            <person name="Alvarado L."/>
            <person name="Berlin A."/>
            <person name="Chapman S.B."/>
            <person name="Chen Z."/>
            <person name="Freedman E."/>
            <person name="Gellesch M."/>
            <person name="Goldberg J."/>
            <person name="Griggs A."/>
            <person name="Gujja S."/>
            <person name="Heilman E.R."/>
            <person name="Heiman D."/>
            <person name="Hepburn T."/>
            <person name="Howarth C."/>
            <person name="Jen D."/>
            <person name="Larson L."/>
            <person name="Lewis B."/>
            <person name="Mehta T."/>
            <person name="Park D."/>
            <person name="Pearson M."/>
            <person name="Roberts A."/>
            <person name="Saif S."/>
            <person name="Shea T."/>
            <person name="Shenoy N."/>
            <person name="Sisk P."/>
            <person name="Stolte C."/>
            <person name="Sykes S."/>
            <person name="Walk T."/>
            <person name="White J."/>
            <person name="Yandava C."/>
            <person name="Haas B."/>
            <person name="Henn M.R."/>
            <person name="Nusbaum C."/>
            <person name="Birren B."/>
        </authorList>
    </citation>
    <scope>NUCLEOTIDE SEQUENCE [LARGE SCALE GENOMIC DNA]</scope>
    <source>
        <strain evidence="4">NA</strain>
    </source>
</reference>
<dbReference type="AlphaFoldDB" id="J9DWC9"/>
<evidence type="ECO:0000256" key="2">
    <source>
        <dbReference type="ARBA" id="ARBA00022803"/>
    </source>
</evidence>
<protein>
    <recommendedName>
        <fullName evidence="5">Tetratricopeptide repeat protein 38</fullName>
    </recommendedName>
</protein>
<evidence type="ECO:0008006" key="5">
    <source>
        <dbReference type="Google" id="ProtNLM"/>
    </source>
</evidence>
<dbReference type="PANTHER" id="PTHR16263">
    <property type="entry name" value="TETRATRICOPEPTIDE REPEAT PROTEIN 38"/>
    <property type="match status" value="1"/>
</dbReference>
<dbReference type="Proteomes" id="UP000004810">
    <property type="component" value="Unassembled WGS sequence"/>
</dbReference>
<comment type="caution">
    <text evidence="3">The sequence shown here is derived from an EMBL/GenBank/DDBJ whole genome shotgun (WGS) entry which is preliminary data.</text>
</comment>
<dbReference type="PANTHER" id="PTHR16263:SF4">
    <property type="entry name" value="TETRATRICOPEPTIDE REPEAT PROTEIN 38"/>
    <property type="match status" value="1"/>
</dbReference>
<name>J9DWC9_WUCBA</name>